<dbReference type="GO" id="GO:0005886">
    <property type="term" value="C:plasma membrane"/>
    <property type="evidence" value="ECO:0007669"/>
    <property type="project" value="UniProtKB-SubCell"/>
</dbReference>
<keyword evidence="8" id="KW-0106">Calcium</keyword>
<dbReference type="InterPro" id="IPR029058">
    <property type="entry name" value="AB_hydrolase_fold"/>
</dbReference>
<keyword evidence="19" id="KW-1185">Reference proteome</keyword>
<feature type="domain" description="Fungal lipase-type" evidence="17">
    <location>
        <begin position="366"/>
        <end position="513"/>
    </location>
</feature>
<dbReference type="InterPro" id="IPR002921">
    <property type="entry name" value="Fungal_lipase-type"/>
</dbReference>
<evidence type="ECO:0000256" key="10">
    <source>
        <dbReference type="ARBA" id="ARBA00022989"/>
    </source>
</evidence>
<keyword evidence="11" id="KW-0443">Lipid metabolism</keyword>
<dbReference type="PANTHER" id="PTHR45792:SF8">
    <property type="entry name" value="DIACYLGLYCEROL LIPASE-ALPHA"/>
    <property type="match status" value="1"/>
</dbReference>
<dbReference type="Proteomes" id="UP001209570">
    <property type="component" value="Unassembled WGS sequence"/>
</dbReference>
<protein>
    <recommendedName>
        <fullName evidence="14">sn-1-specific diacylglycerol lipase</fullName>
        <ecNumber evidence="14">3.1.1.116</ecNumber>
    </recommendedName>
</protein>
<keyword evidence="4" id="KW-0597">Phosphoprotein</keyword>
<dbReference type="EMBL" id="JAKCXM010000256">
    <property type="protein sequence ID" value="KAJ0397353.1"/>
    <property type="molecule type" value="Genomic_DNA"/>
</dbReference>
<feature type="transmembrane region" description="Helical" evidence="16">
    <location>
        <begin position="91"/>
        <end position="109"/>
    </location>
</feature>
<evidence type="ECO:0000313" key="18">
    <source>
        <dbReference type="EMBL" id="KAJ0397353.1"/>
    </source>
</evidence>
<keyword evidence="6" id="KW-0479">Metal-binding</keyword>
<comment type="catalytic activity">
    <reaction evidence="13">
        <text>a 1,2-diacyl-sn-glycerol + H2O = a 2-acylglycerol + a fatty acid + H(+)</text>
        <dbReference type="Rhea" id="RHEA:33275"/>
        <dbReference type="ChEBI" id="CHEBI:15377"/>
        <dbReference type="ChEBI" id="CHEBI:15378"/>
        <dbReference type="ChEBI" id="CHEBI:17389"/>
        <dbReference type="ChEBI" id="CHEBI:17815"/>
        <dbReference type="ChEBI" id="CHEBI:28868"/>
        <dbReference type="EC" id="3.1.1.116"/>
    </reaction>
    <physiologicalReaction direction="left-to-right" evidence="13">
        <dbReference type="Rhea" id="RHEA:33276"/>
    </physiologicalReaction>
</comment>
<reference evidence="18" key="1">
    <citation type="submission" date="2021-12" db="EMBL/GenBank/DDBJ databases">
        <title>Prjna785345.</title>
        <authorList>
            <person name="Rujirawat T."/>
            <person name="Krajaejun T."/>
        </authorList>
    </citation>
    <scope>NUCLEOTIDE SEQUENCE</scope>
    <source>
        <strain evidence="18">Pi057C3</strain>
    </source>
</reference>
<evidence type="ECO:0000256" key="2">
    <source>
        <dbReference type="ARBA" id="ARBA00004651"/>
    </source>
</evidence>
<evidence type="ECO:0000256" key="7">
    <source>
        <dbReference type="ARBA" id="ARBA00022801"/>
    </source>
</evidence>
<keyword evidence="7" id="KW-0378">Hydrolase</keyword>
<dbReference type="Gene3D" id="3.40.50.1820">
    <property type="entry name" value="alpha/beta hydrolase"/>
    <property type="match status" value="1"/>
</dbReference>
<evidence type="ECO:0000256" key="3">
    <source>
        <dbReference type="ARBA" id="ARBA00022475"/>
    </source>
</evidence>
<keyword evidence="10 16" id="KW-1133">Transmembrane helix</keyword>
<evidence type="ECO:0000256" key="11">
    <source>
        <dbReference type="ARBA" id="ARBA00023098"/>
    </source>
</evidence>
<feature type="region of interest" description="Disordered" evidence="15">
    <location>
        <begin position="745"/>
        <end position="783"/>
    </location>
</feature>
<evidence type="ECO:0000256" key="12">
    <source>
        <dbReference type="ARBA" id="ARBA00023136"/>
    </source>
</evidence>
<evidence type="ECO:0000313" key="19">
    <source>
        <dbReference type="Proteomes" id="UP001209570"/>
    </source>
</evidence>
<comment type="cofactor">
    <cofactor evidence="1">
        <name>Ca(2+)</name>
        <dbReference type="ChEBI" id="CHEBI:29108"/>
    </cofactor>
</comment>
<name>A0AAD5LY02_PYTIN</name>
<evidence type="ECO:0000256" key="8">
    <source>
        <dbReference type="ARBA" id="ARBA00022837"/>
    </source>
</evidence>
<evidence type="ECO:0000256" key="1">
    <source>
        <dbReference type="ARBA" id="ARBA00001913"/>
    </source>
</evidence>
<feature type="compositionally biased region" description="Polar residues" evidence="15">
    <location>
        <begin position="593"/>
        <end position="609"/>
    </location>
</feature>
<evidence type="ECO:0000256" key="4">
    <source>
        <dbReference type="ARBA" id="ARBA00022553"/>
    </source>
</evidence>
<evidence type="ECO:0000256" key="5">
    <source>
        <dbReference type="ARBA" id="ARBA00022692"/>
    </source>
</evidence>
<feature type="transmembrane region" description="Helical" evidence="16">
    <location>
        <begin position="15"/>
        <end position="37"/>
    </location>
</feature>
<evidence type="ECO:0000256" key="14">
    <source>
        <dbReference type="ARBA" id="ARBA00026104"/>
    </source>
</evidence>
<dbReference type="GO" id="GO:0016042">
    <property type="term" value="P:lipid catabolic process"/>
    <property type="evidence" value="ECO:0007669"/>
    <property type="project" value="UniProtKB-KW"/>
</dbReference>
<comment type="subcellular location">
    <subcellularLocation>
        <location evidence="2">Cell membrane</location>
        <topology evidence="2">Multi-pass membrane protein</topology>
    </subcellularLocation>
</comment>
<dbReference type="CDD" id="cd00519">
    <property type="entry name" value="Lipase_3"/>
    <property type="match status" value="1"/>
</dbReference>
<dbReference type="SUPFAM" id="SSF53474">
    <property type="entry name" value="alpha/beta-Hydrolases"/>
    <property type="match status" value="1"/>
</dbReference>
<gene>
    <name evidence="18" type="ORF">P43SY_008172</name>
</gene>
<dbReference type="Pfam" id="PF01764">
    <property type="entry name" value="Lipase_3"/>
    <property type="match status" value="1"/>
</dbReference>
<evidence type="ECO:0000256" key="6">
    <source>
        <dbReference type="ARBA" id="ARBA00022723"/>
    </source>
</evidence>
<feature type="region of interest" description="Disordered" evidence="15">
    <location>
        <begin position="572"/>
        <end position="612"/>
    </location>
</feature>
<keyword evidence="12 16" id="KW-0472">Membrane</keyword>
<evidence type="ECO:0000259" key="17">
    <source>
        <dbReference type="Pfam" id="PF01764"/>
    </source>
</evidence>
<feature type="compositionally biased region" description="Low complexity" evidence="15">
    <location>
        <begin position="745"/>
        <end position="758"/>
    </location>
</feature>
<evidence type="ECO:0000256" key="15">
    <source>
        <dbReference type="SAM" id="MobiDB-lite"/>
    </source>
</evidence>
<dbReference type="GO" id="GO:0016298">
    <property type="term" value="F:lipase activity"/>
    <property type="evidence" value="ECO:0007669"/>
    <property type="project" value="TreeGrafter"/>
</dbReference>
<dbReference type="GO" id="GO:0046872">
    <property type="term" value="F:metal ion binding"/>
    <property type="evidence" value="ECO:0007669"/>
    <property type="project" value="UniProtKB-KW"/>
</dbReference>
<dbReference type="InterPro" id="IPR052214">
    <property type="entry name" value="DAG_Lipase-Related"/>
</dbReference>
<keyword evidence="3" id="KW-1003">Cell membrane</keyword>
<feature type="transmembrane region" description="Helical" evidence="16">
    <location>
        <begin position="52"/>
        <end position="79"/>
    </location>
</feature>
<accession>A0AAD5LY02</accession>
<evidence type="ECO:0000256" key="9">
    <source>
        <dbReference type="ARBA" id="ARBA00022963"/>
    </source>
</evidence>
<keyword evidence="5 16" id="KW-0812">Transmembrane</keyword>
<sequence length="783" mass="87769">MGVTMKRVVLNPRAYLTPFQLLVLFHHVPMFIAYGAVDRPTGYRSCAPLHDLFHWFTVSFVLHVVMAALLLFSVSVTLCSSVYRVRRPESWVILLLFTLYVANLVWTIYGEGAFPADTSACANDSVTVQDAADTVSYFQHFDLVFTAVALSLATCTSYVCGVHTSTDLVEAEQRWQRRCTVLFRLCTCKSVQDDQEEDIFESLGRILGKFFVVRYKTAKYEGLQFNDLLFCLGLVSRAQEDERDEQQEAVEADPEAATRSRFPATIEKSRLCDLAFYGRLAVGIYGWPVYFWYTPLRWFKIFSCWSSQSTEEQVIDHDNVVHGNRASFLNYTGIDTESLVYLNCYNFVFSAPYSIVKDRQRRELIISVRGSLSFYDFVTDGLAHIARMDPYELPADVPDPNATSTHYGMLRTARSLFADLQEGSRKTIFWDFAMTHCRGRTPDGDDWKIVVCGHSMGAGVGAVLALLLRKVFPATRAYLYAPPMLFDPATAEWTKAFMTTAVYGDDIVPRLSIANVTRLRDEMIQHFNAVAAEKLYKVRYGRRRRPAAQGDSSGSGNADDDSLRVAELGVTTPTAHDSHHRTTHDSSDGPNAGSASSETQTPSQLSQGGSHTGLLGMDFLRSTSMAEMEEIDVPGEIVHIETVRHPRVCSCTMLLGKQELTYTLRDASYFRRIWINARAAQDHMVHHYDRDIRHLITECLAFDLPDEQQIVQVDPEQIVQVDPEVEALHTELAAKAAGTTTAGSGRLVLGAIEETPATTEEEEDDSSDSAKAPYHVMKDDSVV</sequence>
<dbReference type="EC" id="3.1.1.116" evidence="14"/>
<dbReference type="PANTHER" id="PTHR45792">
    <property type="entry name" value="DIACYLGLYCEROL LIPASE HOMOLOG-RELATED"/>
    <property type="match status" value="1"/>
</dbReference>
<evidence type="ECO:0000256" key="16">
    <source>
        <dbReference type="SAM" id="Phobius"/>
    </source>
</evidence>
<keyword evidence="9" id="KW-0442">Lipid degradation</keyword>
<comment type="caution">
    <text evidence="18">The sequence shown here is derived from an EMBL/GenBank/DDBJ whole genome shotgun (WGS) entry which is preliminary data.</text>
</comment>
<proteinExistence type="predicted"/>
<organism evidence="18 19">
    <name type="scientific">Pythium insidiosum</name>
    <name type="common">Pythiosis disease agent</name>
    <dbReference type="NCBI Taxonomy" id="114742"/>
    <lineage>
        <taxon>Eukaryota</taxon>
        <taxon>Sar</taxon>
        <taxon>Stramenopiles</taxon>
        <taxon>Oomycota</taxon>
        <taxon>Peronosporomycetes</taxon>
        <taxon>Pythiales</taxon>
        <taxon>Pythiaceae</taxon>
        <taxon>Pythium</taxon>
    </lineage>
</organism>
<dbReference type="AlphaFoldDB" id="A0AAD5LY02"/>
<evidence type="ECO:0000256" key="13">
    <source>
        <dbReference type="ARBA" id="ARBA00024531"/>
    </source>
</evidence>